<gene>
    <name evidence="1" type="ORF">CIAN88_22045</name>
    <name evidence="2" type="ORF">MKC95_18535</name>
</gene>
<proteinExistence type="predicted"/>
<dbReference type="EMBL" id="JQIF01000133">
    <property type="protein sequence ID" value="KGJ51208.1"/>
    <property type="molecule type" value="Genomic_DNA"/>
</dbReference>
<sequence>MNTDHMNTTIEGIGSISGGKYGRIDIEGVGSINGDLEFEVLSIEGTCKCSGDLKGGTMDVQGVMTCKKDIRVRRLDIEGVVKSDGIRVYADEIYVEGVLNNKGEVNADKVRIEGCASLNDLFGDDIRINYGHGQHIFHGLFGFRPEKRNTARNIECSQLTACNMSCHSISATEIHLSSHCRVDHITCDGKLVYDSTCRIGSIDGDCEKIVK</sequence>
<protein>
    <recommendedName>
        <fullName evidence="4">Polymer-forming cytoskeletal protein</fullName>
    </recommendedName>
</protein>
<evidence type="ECO:0008006" key="4">
    <source>
        <dbReference type="Google" id="ProtNLM"/>
    </source>
</evidence>
<reference evidence="2" key="2">
    <citation type="journal article" date="2022" name="Clin. Infect. Dis.">
        <title>Association between Clostridium innocuum and antibiotic-associated diarrhea in adults and children: A cross-sectional study and comparative genomics analysis.</title>
        <authorList>
            <person name="Cherny K.E."/>
            <person name="Muscat E.B."/>
            <person name="Balaji A."/>
            <person name="Mukherjee J."/>
            <person name="Ozer E.A."/>
            <person name="Angarone M.P."/>
            <person name="Hauser A.R."/>
            <person name="Sichel J.S."/>
            <person name="Amponsah E."/>
            <person name="Kociolek L.K."/>
        </authorList>
    </citation>
    <scope>NUCLEOTIDE SEQUENCE</scope>
    <source>
        <strain evidence="2">NU1-AC-029v</strain>
    </source>
</reference>
<dbReference type="Proteomes" id="UP001203972">
    <property type="component" value="Unassembled WGS sequence"/>
</dbReference>
<accession>A0A099I2U8</accession>
<evidence type="ECO:0000313" key="3">
    <source>
        <dbReference type="Proteomes" id="UP000030008"/>
    </source>
</evidence>
<dbReference type="RefSeq" id="WP_008817890.1">
    <property type="nucleotide sequence ID" value="NZ_AP025565.1"/>
</dbReference>
<organism evidence="1 3">
    <name type="scientific">Clostridium innocuum</name>
    <dbReference type="NCBI Taxonomy" id="1522"/>
    <lineage>
        <taxon>Bacteria</taxon>
        <taxon>Bacillati</taxon>
        <taxon>Bacillota</taxon>
        <taxon>Clostridia</taxon>
        <taxon>Eubacteriales</taxon>
        <taxon>Clostridiaceae</taxon>
        <taxon>Clostridium</taxon>
    </lineage>
</organism>
<name>A0A099I2U8_CLOIN</name>
<evidence type="ECO:0000313" key="2">
    <source>
        <dbReference type="EMBL" id="MCR0234766.1"/>
    </source>
</evidence>
<reference evidence="1 3" key="1">
    <citation type="submission" date="2014-08" db="EMBL/GenBank/DDBJ databases">
        <title>Clostridium innocuum, an unnegligible vancomycin-resistant pathogen causing extra-intestinal infections.</title>
        <authorList>
            <person name="Feng Y."/>
            <person name="Chiu C.-H."/>
        </authorList>
    </citation>
    <scope>NUCLEOTIDE SEQUENCE [LARGE SCALE GENOMIC DNA]</scope>
    <source>
        <strain evidence="1 3">AN88</strain>
    </source>
</reference>
<comment type="caution">
    <text evidence="1">The sequence shown here is derived from an EMBL/GenBank/DDBJ whole genome shotgun (WGS) entry which is preliminary data.</text>
</comment>
<evidence type="ECO:0000313" key="1">
    <source>
        <dbReference type="EMBL" id="KGJ51208.1"/>
    </source>
</evidence>
<dbReference type="EMBL" id="JAKTMA010000039">
    <property type="protein sequence ID" value="MCR0234766.1"/>
    <property type="molecule type" value="Genomic_DNA"/>
</dbReference>
<dbReference type="AlphaFoldDB" id="A0A099I2U8"/>
<dbReference type="Proteomes" id="UP000030008">
    <property type="component" value="Unassembled WGS sequence"/>
</dbReference>